<protein>
    <recommendedName>
        <fullName evidence="2">tRNA-intron lyase</fullName>
        <ecNumber evidence="2">4.6.1.16</ecNumber>
    </recommendedName>
</protein>
<feature type="domain" description="tRNA intron endonuclease catalytic" evidence="4">
    <location>
        <begin position="155"/>
        <end position="228"/>
    </location>
</feature>
<dbReference type="GO" id="GO:0000214">
    <property type="term" value="C:tRNA-intron endonuclease complex"/>
    <property type="evidence" value="ECO:0007669"/>
    <property type="project" value="TreeGrafter"/>
</dbReference>
<dbReference type="EC" id="4.6.1.16" evidence="2"/>
<dbReference type="PANTHER" id="PTHR21227:SF0">
    <property type="entry name" value="TRNA-SPLICING ENDONUCLEASE SUBUNIT SEN2"/>
    <property type="match status" value="1"/>
</dbReference>
<gene>
    <name evidence="5" type="ORF">CAUJ_LOCUS14070</name>
</gene>
<dbReference type="InterPro" id="IPR006677">
    <property type="entry name" value="tRNA_intron_Endonuc_cat-like"/>
</dbReference>
<dbReference type="AlphaFoldDB" id="A0A8S1HV47"/>
<dbReference type="InterPro" id="IPR036167">
    <property type="entry name" value="tRNA_intron_Endo_cat-like_sf"/>
</dbReference>
<dbReference type="Proteomes" id="UP000835052">
    <property type="component" value="Unassembled WGS sequence"/>
</dbReference>
<evidence type="ECO:0000313" key="5">
    <source>
        <dbReference type="EMBL" id="CAD6198164.1"/>
    </source>
</evidence>
<dbReference type="EMBL" id="CAJGYM010000116">
    <property type="protein sequence ID" value="CAD6198164.1"/>
    <property type="molecule type" value="Genomic_DNA"/>
</dbReference>
<evidence type="ECO:0000256" key="2">
    <source>
        <dbReference type="ARBA" id="ARBA00012573"/>
    </source>
</evidence>
<dbReference type="GO" id="GO:0005737">
    <property type="term" value="C:cytoplasm"/>
    <property type="evidence" value="ECO:0007669"/>
    <property type="project" value="TreeGrafter"/>
</dbReference>
<proteinExistence type="inferred from homology"/>
<organism evidence="5 6">
    <name type="scientific">Caenorhabditis auriculariae</name>
    <dbReference type="NCBI Taxonomy" id="2777116"/>
    <lineage>
        <taxon>Eukaryota</taxon>
        <taxon>Metazoa</taxon>
        <taxon>Ecdysozoa</taxon>
        <taxon>Nematoda</taxon>
        <taxon>Chromadorea</taxon>
        <taxon>Rhabditida</taxon>
        <taxon>Rhabditina</taxon>
        <taxon>Rhabditomorpha</taxon>
        <taxon>Rhabditoidea</taxon>
        <taxon>Rhabditidae</taxon>
        <taxon>Peloderinae</taxon>
        <taxon>Caenorhabditis</taxon>
    </lineage>
</organism>
<dbReference type="GO" id="GO:0000213">
    <property type="term" value="F:tRNA-intron lyase activity"/>
    <property type="evidence" value="ECO:0007669"/>
    <property type="project" value="UniProtKB-EC"/>
</dbReference>
<dbReference type="InterPro" id="IPR006676">
    <property type="entry name" value="tRNA_splic"/>
</dbReference>
<name>A0A8S1HV47_9PELO</name>
<evidence type="ECO:0000313" key="6">
    <source>
        <dbReference type="Proteomes" id="UP000835052"/>
    </source>
</evidence>
<comment type="catalytic activity">
    <reaction evidence="3">
        <text>pretRNA = a 3'-half-tRNA molecule with a 5'-OH end + a 5'-half-tRNA molecule with a 2',3'-cyclic phosphate end + an intron with a 2',3'-cyclic phosphate and a 5'-hydroxyl terminus.</text>
        <dbReference type="EC" id="4.6.1.16"/>
    </reaction>
</comment>
<accession>A0A8S1HV47</accession>
<reference evidence="5" key="1">
    <citation type="submission" date="2020-10" db="EMBL/GenBank/DDBJ databases">
        <authorList>
            <person name="Kikuchi T."/>
        </authorList>
    </citation>
    <scope>NUCLEOTIDE SEQUENCE</scope>
    <source>
        <strain evidence="5">NKZ352</strain>
    </source>
</reference>
<dbReference type="OrthoDB" id="10249562at2759"/>
<dbReference type="Pfam" id="PF01974">
    <property type="entry name" value="tRNA_int_endo"/>
    <property type="match status" value="1"/>
</dbReference>
<sequence length="281" mass="31759">MNLLEFDSKLTKATTVYLASTSEEFRSTIGGGDVEAWLLGRSIHVFDEAVAVNLYELAGFGQWPDDDRLGTAPVNPRCFTTKLDEKTDGLEELEVQEAATSWADQTPVVKMLLLLPEEAAFLAFDWDILQMRQRKQSYSREDLWSKLCSIGGVDFIKNYAVFRHLKRNGWCVRRGQTFGCTYLIYRLGAKYFHASAAVLLCEEIDALQLISLTRITTNNRKALLLAYVAIPEGLDLNSPICLDKIEVKIVAAKTWFLDREVPKLAMLQNELYETSARSSLD</sequence>
<comment type="caution">
    <text evidence="5">The sequence shown here is derived from an EMBL/GenBank/DDBJ whole genome shotgun (WGS) entry which is preliminary data.</text>
</comment>
<dbReference type="InterPro" id="IPR011856">
    <property type="entry name" value="tRNA_endonuc-like_dom_sf"/>
</dbReference>
<dbReference type="Gene3D" id="3.40.1350.10">
    <property type="match status" value="1"/>
</dbReference>
<dbReference type="NCBIfam" id="TIGR00324">
    <property type="entry name" value="endA"/>
    <property type="match status" value="1"/>
</dbReference>
<comment type="similarity">
    <text evidence="1">Belongs to the tRNA-intron endonuclease family.</text>
</comment>
<evidence type="ECO:0000259" key="4">
    <source>
        <dbReference type="Pfam" id="PF01974"/>
    </source>
</evidence>
<evidence type="ECO:0000256" key="1">
    <source>
        <dbReference type="ARBA" id="ARBA00008078"/>
    </source>
</evidence>
<dbReference type="CDD" id="cd22363">
    <property type="entry name" value="tRNA-intron_lyase_C"/>
    <property type="match status" value="1"/>
</dbReference>
<dbReference type="PANTHER" id="PTHR21227">
    <property type="entry name" value="TRNA-SPLICING ENDONUCLEASE SUBUNIT SEN2"/>
    <property type="match status" value="1"/>
</dbReference>
<evidence type="ECO:0000256" key="3">
    <source>
        <dbReference type="ARBA" id="ARBA00034031"/>
    </source>
</evidence>
<dbReference type="GO" id="GO:0000379">
    <property type="term" value="P:tRNA-type intron splice site recognition and cleavage"/>
    <property type="evidence" value="ECO:0007669"/>
    <property type="project" value="TreeGrafter"/>
</dbReference>
<keyword evidence="6" id="KW-1185">Reference proteome</keyword>
<dbReference type="SUPFAM" id="SSF53032">
    <property type="entry name" value="tRNA-intron endonuclease catalytic domain-like"/>
    <property type="match status" value="1"/>
</dbReference>
<dbReference type="GO" id="GO:0003676">
    <property type="term" value="F:nucleic acid binding"/>
    <property type="evidence" value="ECO:0007669"/>
    <property type="project" value="InterPro"/>
</dbReference>